<protein>
    <submittedName>
        <fullName evidence="1">Uncharacterized protein</fullName>
    </submittedName>
</protein>
<evidence type="ECO:0000313" key="2">
    <source>
        <dbReference type="Proteomes" id="UP000316621"/>
    </source>
</evidence>
<accession>A0A4Y7K761</accession>
<dbReference type="Gramene" id="RZC69184">
    <property type="protein sequence ID" value="RZC69184"/>
    <property type="gene ID" value="C5167_032348"/>
</dbReference>
<keyword evidence="2" id="KW-1185">Reference proteome</keyword>
<dbReference type="Proteomes" id="UP000316621">
    <property type="component" value="Chromosome 7"/>
</dbReference>
<sequence>MKHCDPNTAKIENSELEFILCLRVTPEDPNNAFEKITGSRTTRTIKIHNWSSNNDVDFDKTELKLELVFSGIKD</sequence>
<proteinExistence type="predicted"/>
<gene>
    <name evidence="1" type="ORF">C5167_032348</name>
</gene>
<organism evidence="1 2">
    <name type="scientific">Papaver somniferum</name>
    <name type="common">Opium poppy</name>
    <dbReference type="NCBI Taxonomy" id="3469"/>
    <lineage>
        <taxon>Eukaryota</taxon>
        <taxon>Viridiplantae</taxon>
        <taxon>Streptophyta</taxon>
        <taxon>Embryophyta</taxon>
        <taxon>Tracheophyta</taxon>
        <taxon>Spermatophyta</taxon>
        <taxon>Magnoliopsida</taxon>
        <taxon>Ranunculales</taxon>
        <taxon>Papaveraceae</taxon>
        <taxon>Papaveroideae</taxon>
        <taxon>Papaver</taxon>
    </lineage>
</organism>
<dbReference type="EMBL" id="CM010721">
    <property type="protein sequence ID" value="RZC69184.1"/>
    <property type="molecule type" value="Genomic_DNA"/>
</dbReference>
<reference evidence="1 2" key="1">
    <citation type="journal article" date="2018" name="Science">
        <title>The opium poppy genome and morphinan production.</title>
        <authorList>
            <person name="Guo L."/>
            <person name="Winzer T."/>
            <person name="Yang X."/>
            <person name="Li Y."/>
            <person name="Ning Z."/>
            <person name="He Z."/>
            <person name="Teodor R."/>
            <person name="Lu Y."/>
            <person name="Bowser T.A."/>
            <person name="Graham I.A."/>
            <person name="Ye K."/>
        </authorList>
    </citation>
    <scope>NUCLEOTIDE SEQUENCE [LARGE SCALE GENOMIC DNA]</scope>
    <source>
        <strain evidence="2">cv. HN1</strain>
        <tissue evidence="1">Leaves</tissue>
    </source>
</reference>
<evidence type="ECO:0000313" key="1">
    <source>
        <dbReference type="EMBL" id="RZC69184.1"/>
    </source>
</evidence>
<name>A0A4Y7K761_PAPSO</name>
<dbReference type="AlphaFoldDB" id="A0A4Y7K761"/>